<keyword evidence="1" id="KW-0813">Transport</keyword>
<dbReference type="Proteomes" id="UP001500851">
    <property type="component" value="Unassembled WGS sequence"/>
</dbReference>
<dbReference type="PANTHER" id="PTHR24220">
    <property type="entry name" value="IMPORT ATP-BINDING PROTEIN"/>
    <property type="match status" value="1"/>
</dbReference>
<reference evidence="5 6" key="1">
    <citation type="journal article" date="2019" name="Int. J. Syst. Evol. Microbiol.">
        <title>The Global Catalogue of Microorganisms (GCM) 10K type strain sequencing project: providing services to taxonomists for standard genome sequencing and annotation.</title>
        <authorList>
            <consortium name="The Broad Institute Genomics Platform"/>
            <consortium name="The Broad Institute Genome Sequencing Center for Infectious Disease"/>
            <person name="Wu L."/>
            <person name="Ma J."/>
        </authorList>
    </citation>
    <scope>NUCLEOTIDE SEQUENCE [LARGE SCALE GENOMIC DNA]</scope>
    <source>
        <strain evidence="5 6">JCM 14736</strain>
    </source>
</reference>
<organism evidence="5 6">
    <name type="scientific">Leucobacter iarius</name>
    <dbReference type="NCBI Taxonomy" id="333963"/>
    <lineage>
        <taxon>Bacteria</taxon>
        <taxon>Bacillati</taxon>
        <taxon>Actinomycetota</taxon>
        <taxon>Actinomycetes</taxon>
        <taxon>Micrococcales</taxon>
        <taxon>Microbacteriaceae</taxon>
        <taxon>Leucobacter</taxon>
    </lineage>
</organism>
<dbReference type="PROSITE" id="PS50893">
    <property type="entry name" value="ABC_TRANSPORTER_2"/>
    <property type="match status" value="1"/>
</dbReference>
<dbReference type="Gene3D" id="3.40.50.300">
    <property type="entry name" value="P-loop containing nucleotide triphosphate hydrolases"/>
    <property type="match status" value="1"/>
</dbReference>
<proteinExistence type="predicted"/>
<keyword evidence="6" id="KW-1185">Reference proteome</keyword>
<gene>
    <name evidence="5" type="ORF">GCM10009768_26350</name>
</gene>
<dbReference type="InterPro" id="IPR017871">
    <property type="entry name" value="ABC_transporter-like_CS"/>
</dbReference>
<feature type="domain" description="ABC transporter" evidence="4">
    <location>
        <begin position="5"/>
        <end position="237"/>
    </location>
</feature>
<dbReference type="EMBL" id="BAAAOB010000004">
    <property type="protein sequence ID" value="GAA1796041.1"/>
    <property type="molecule type" value="Genomic_DNA"/>
</dbReference>
<evidence type="ECO:0000256" key="3">
    <source>
        <dbReference type="ARBA" id="ARBA00022840"/>
    </source>
</evidence>
<dbReference type="SUPFAM" id="SSF52540">
    <property type="entry name" value="P-loop containing nucleoside triphosphate hydrolases"/>
    <property type="match status" value="1"/>
</dbReference>
<dbReference type="InterPro" id="IPR017911">
    <property type="entry name" value="MacB-like_ATP-bd"/>
</dbReference>
<evidence type="ECO:0000259" key="4">
    <source>
        <dbReference type="PROSITE" id="PS50893"/>
    </source>
</evidence>
<dbReference type="SMART" id="SM00382">
    <property type="entry name" value="AAA"/>
    <property type="match status" value="1"/>
</dbReference>
<keyword evidence="3 5" id="KW-0067">ATP-binding</keyword>
<name>A0ABN2LPL8_9MICO</name>
<comment type="caution">
    <text evidence="5">The sequence shown here is derived from an EMBL/GenBank/DDBJ whole genome shotgun (WGS) entry which is preliminary data.</text>
</comment>
<dbReference type="Pfam" id="PF00005">
    <property type="entry name" value="ABC_tran"/>
    <property type="match status" value="1"/>
</dbReference>
<dbReference type="CDD" id="cd03255">
    <property type="entry name" value="ABC_MJ0796_LolCDE_FtsE"/>
    <property type="match status" value="1"/>
</dbReference>
<evidence type="ECO:0000313" key="5">
    <source>
        <dbReference type="EMBL" id="GAA1796041.1"/>
    </source>
</evidence>
<protein>
    <submittedName>
        <fullName evidence="5">ABC transporter ATP-binding protein</fullName>
    </submittedName>
</protein>
<dbReference type="PROSITE" id="PS00211">
    <property type="entry name" value="ABC_TRANSPORTER_1"/>
    <property type="match status" value="1"/>
</dbReference>
<dbReference type="InterPro" id="IPR003593">
    <property type="entry name" value="AAA+_ATPase"/>
</dbReference>
<dbReference type="InterPro" id="IPR003439">
    <property type="entry name" value="ABC_transporter-like_ATP-bd"/>
</dbReference>
<evidence type="ECO:0000256" key="1">
    <source>
        <dbReference type="ARBA" id="ARBA00022448"/>
    </source>
</evidence>
<accession>A0ABN2LPL8</accession>
<dbReference type="InterPro" id="IPR027417">
    <property type="entry name" value="P-loop_NTPase"/>
</dbReference>
<evidence type="ECO:0000313" key="6">
    <source>
        <dbReference type="Proteomes" id="UP001500851"/>
    </source>
</evidence>
<sequence>MTAAIDLREVTRSYGSPPVQALRGVSLRIDEGEFTAIVGPSGSGKSTLLNIIGSLDRPTTGTAIIDGQDIASLTDNRLAALRSHRLGFVFQQFHLADGRSALQNVADGLLYQGIAAKERLQRAERALLTVGLRHRLNNKPHQLSGGERQRVAIARAIVGEPTVLLADEPTGNLDSKSGAGIVELLYELNAKGATVVVITHDNELAERLPRRIRVVDGLVVEDIGAPSRQAPEGSERAA</sequence>
<keyword evidence="2" id="KW-0547">Nucleotide-binding</keyword>
<dbReference type="RefSeq" id="WP_344032924.1">
    <property type="nucleotide sequence ID" value="NZ_BAAAOB010000004.1"/>
</dbReference>
<dbReference type="PANTHER" id="PTHR24220:SF86">
    <property type="entry name" value="ABC TRANSPORTER ABCH.1"/>
    <property type="match status" value="1"/>
</dbReference>
<dbReference type="InterPro" id="IPR015854">
    <property type="entry name" value="ABC_transpr_LolD-like"/>
</dbReference>
<evidence type="ECO:0000256" key="2">
    <source>
        <dbReference type="ARBA" id="ARBA00022741"/>
    </source>
</evidence>
<dbReference type="GO" id="GO:0005524">
    <property type="term" value="F:ATP binding"/>
    <property type="evidence" value="ECO:0007669"/>
    <property type="project" value="UniProtKB-KW"/>
</dbReference>